<evidence type="ECO:0000256" key="1">
    <source>
        <dbReference type="SAM" id="MobiDB-lite"/>
    </source>
</evidence>
<evidence type="ECO:0000313" key="3">
    <source>
        <dbReference type="Proteomes" id="UP000821853"/>
    </source>
</evidence>
<sequence length="86" mass="9304">MLGQDAHPFQGDSLKKKGASAECKGAMKSVQKLGIPGYKFGGRQHALARSEAYIFPENRAEVGPGKPIIESPRRQPKTGHAHGHKE</sequence>
<dbReference type="AlphaFoldDB" id="A0A9J6FM09"/>
<name>A0A9J6FM09_HAELO</name>
<protein>
    <submittedName>
        <fullName evidence="2">Uncharacterized protein</fullName>
    </submittedName>
</protein>
<gene>
    <name evidence="2" type="ORF">HPB48_007803</name>
</gene>
<reference evidence="2 3" key="1">
    <citation type="journal article" date="2020" name="Cell">
        <title>Large-Scale Comparative Analyses of Tick Genomes Elucidate Their Genetic Diversity and Vector Capacities.</title>
        <authorList>
            <consortium name="Tick Genome and Microbiome Consortium (TIGMIC)"/>
            <person name="Jia N."/>
            <person name="Wang J."/>
            <person name="Shi W."/>
            <person name="Du L."/>
            <person name="Sun Y."/>
            <person name="Zhan W."/>
            <person name="Jiang J.F."/>
            <person name="Wang Q."/>
            <person name="Zhang B."/>
            <person name="Ji P."/>
            <person name="Bell-Sakyi L."/>
            <person name="Cui X.M."/>
            <person name="Yuan T.T."/>
            <person name="Jiang B.G."/>
            <person name="Yang W.F."/>
            <person name="Lam T.T."/>
            <person name="Chang Q.C."/>
            <person name="Ding S.J."/>
            <person name="Wang X.J."/>
            <person name="Zhu J.G."/>
            <person name="Ruan X.D."/>
            <person name="Zhao L."/>
            <person name="Wei J.T."/>
            <person name="Ye R.Z."/>
            <person name="Que T.C."/>
            <person name="Du C.H."/>
            <person name="Zhou Y.H."/>
            <person name="Cheng J.X."/>
            <person name="Dai P.F."/>
            <person name="Guo W.B."/>
            <person name="Han X.H."/>
            <person name="Huang E.J."/>
            <person name="Li L.F."/>
            <person name="Wei W."/>
            <person name="Gao Y.C."/>
            <person name="Liu J.Z."/>
            <person name="Shao H.Z."/>
            <person name="Wang X."/>
            <person name="Wang C.C."/>
            <person name="Yang T.C."/>
            <person name="Huo Q.B."/>
            <person name="Li W."/>
            <person name="Chen H.Y."/>
            <person name="Chen S.E."/>
            <person name="Zhou L.G."/>
            <person name="Ni X.B."/>
            <person name="Tian J.H."/>
            <person name="Sheng Y."/>
            <person name="Liu T."/>
            <person name="Pan Y.S."/>
            <person name="Xia L.Y."/>
            <person name="Li J."/>
            <person name="Zhao F."/>
            <person name="Cao W.C."/>
        </authorList>
    </citation>
    <scope>NUCLEOTIDE SEQUENCE [LARGE SCALE GENOMIC DNA]</scope>
    <source>
        <strain evidence="2">HaeL-2018</strain>
    </source>
</reference>
<feature type="compositionally biased region" description="Basic residues" evidence="1">
    <location>
        <begin position="74"/>
        <end position="86"/>
    </location>
</feature>
<keyword evidence="3" id="KW-1185">Reference proteome</keyword>
<feature type="region of interest" description="Disordered" evidence="1">
    <location>
        <begin position="1"/>
        <end position="20"/>
    </location>
</feature>
<evidence type="ECO:0000313" key="2">
    <source>
        <dbReference type="EMBL" id="KAH9363875.1"/>
    </source>
</evidence>
<organism evidence="2 3">
    <name type="scientific">Haemaphysalis longicornis</name>
    <name type="common">Bush tick</name>
    <dbReference type="NCBI Taxonomy" id="44386"/>
    <lineage>
        <taxon>Eukaryota</taxon>
        <taxon>Metazoa</taxon>
        <taxon>Ecdysozoa</taxon>
        <taxon>Arthropoda</taxon>
        <taxon>Chelicerata</taxon>
        <taxon>Arachnida</taxon>
        <taxon>Acari</taxon>
        <taxon>Parasitiformes</taxon>
        <taxon>Ixodida</taxon>
        <taxon>Ixodoidea</taxon>
        <taxon>Ixodidae</taxon>
        <taxon>Haemaphysalinae</taxon>
        <taxon>Haemaphysalis</taxon>
    </lineage>
</organism>
<feature type="region of interest" description="Disordered" evidence="1">
    <location>
        <begin position="58"/>
        <end position="86"/>
    </location>
</feature>
<comment type="caution">
    <text evidence="2">The sequence shown here is derived from an EMBL/GenBank/DDBJ whole genome shotgun (WGS) entry which is preliminary data.</text>
</comment>
<proteinExistence type="predicted"/>
<dbReference type="VEuPathDB" id="VectorBase:HLOH_061954"/>
<dbReference type="EMBL" id="JABSTR010000002">
    <property type="protein sequence ID" value="KAH9363875.1"/>
    <property type="molecule type" value="Genomic_DNA"/>
</dbReference>
<accession>A0A9J6FM09</accession>
<dbReference type="Proteomes" id="UP000821853">
    <property type="component" value="Chromosome 10"/>
</dbReference>